<feature type="compositionally biased region" description="Basic and acidic residues" evidence="1">
    <location>
        <begin position="123"/>
        <end position="132"/>
    </location>
</feature>
<feature type="region of interest" description="Disordered" evidence="1">
    <location>
        <begin position="106"/>
        <end position="132"/>
    </location>
</feature>
<dbReference type="AlphaFoldDB" id="A0A9D5HPI7"/>
<name>A0A9D5HPI7_9LILI</name>
<reference evidence="2" key="1">
    <citation type="submission" date="2021-03" db="EMBL/GenBank/DDBJ databases">
        <authorList>
            <person name="Li Z."/>
            <person name="Yang C."/>
        </authorList>
    </citation>
    <scope>NUCLEOTIDE SEQUENCE</scope>
    <source>
        <strain evidence="2">Dzin_1.0</strain>
        <tissue evidence="2">Leaf</tissue>
    </source>
</reference>
<accession>A0A9D5HPI7</accession>
<keyword evidence="3" id="KW-1185">Reference proteome</keyword>
<organism evidence="2 3">
    <name type="scientific">Dioscorea zingiberensis</name>
    <dbReference type="NCBI Taxonomy" id="325984"/>
    <lineage>
        <taxon>Eukaryota</taxon>
        <taxon>Viridiplantae</taxon>
        <taxon>Streptophyta</taxon>
        <taxon>Embryophyta</taxon>
        <taxon>Tracheophyta</taxon>
        <taxon>Spermatophyta</taxon>
        <taxon>Magnoliopsida</taxon>
        <taxon>Liliopsida</taxon>
        <taxon>Dioscoreales</taxon>
        <taxon>Dioscoreaceae</taxon>
        <taxon>Dioscorea</taxon>
    </lineage>
</organism>
<dbReference type="EMBL" id="JAGGNH010000001">
    <property type="protein sequence ID" value="KAJ0984138.1"/>
    <property type="molecule type" value="Genomic_DNA"/>
</dbReference>
<dbReference type="Proteomes" id="UP001085076">
    <property type="component" value="Miscellaneous, Linkage group lg01"/>
</dbReference>
<comment type="caution">
    <text evidence="2">The sequence shown here is derived from an EMBL/GenBank/DDBJ whole genome shotgun (WGS) entry which is preliminary data.</text>
</comment>
<proteinExistence type="predicted"/>
<evidence type="ECO:0000313" key="3">
    <source>
        <dbReference type="Proteomes" id="UP001085076"/>
    </source>
</evidence>
<reference evidence="2" key="2">
    <citation type="journal article" date="2022" name="Hortic Res">
        <title>The genome of Dioscorea zingiberensis sheds light on the biosynthesis, origin and evolution of the medicinally important diosgenin saponins.</title>
        <authorList>
            <person name="Li Y."/>
            <person name="Tan C."/>
            <person name="Li Z."/>
            <person name="Guo J."/>
            <person name="Li S."/>
            <person name="Chen X."/>
            <person name="Wang C."/>
            <person name="Dai X."/>
            <person name="Yang H."/>
            <person name="Song W."/>
            <person name="Hou L."/>
            <person name="Xu J."/>
            <person name="Tong Z."/>
            <person name="Xu A."/>
            <person name="Yuan X."/>
            <person name="Wang W."/>
            <person name="Yang Q."/>
            <person name="Chen L."/>
            <person name="Sun Z."/>
            <person name="Wang K."/>
            <person name="Pan B."/>
            <person name="Chen J."/>
            <person name="Bao Y."/>
            <person name="Liu F."/>
            <person name="Qi X."/>
            <person name="Gang D.R."/>
            <person name="Wen J."/>
            <person name="Li J."/>
        </authorList>
    </citation>
    <scope>NUCLEOTIDE SEQUENCE</scope>
    <source>
        <strain evidence="2">Dzin_1.0</strain>
    </source>
</reference>
<gene>
    <name evidence="2" type="ORF">J5N97_002494</name>
</gene>
<sequence>MVILRVRRGKLLPCNVEGNLLGWKYIIREEIRSGERTLPWMLRPCNPHWPPEEEDHTGARNMNPPEKETHLPDGQAMDRRTLTVQKTNGARVAPRQQAIRHVTETLQGRTSHTAGVHRGKTIPSDKRQPPYPEQTKELHVEKLTNYPPPTSYNKGVETSSVRSMCIARHEETSGEGPHIAQRRIEASTRHVPAPIRLIRRESLAQAGFNGPDQLLQQDQGADDGPEIFSETENAVRLGSDQEKIEQEADMIGKQEAVIVGRYDQGNIEQEPAVSLGNDPGSDLEALVATPTMDEKVENMWRVGINWGEDTVHGSQPPESGPLVKPSSSLQRIAGEKTMEWEKEYGLGPKQHTLEIENGPNLSIKRKGGGWCIWEWSKPTSF</sequence>
<feature type="compositionally biased region" description="Basic and acidic residues" evidence="1">
    <location>
        <begin position="65"/>
        <end position="77"/>
    </location>
</feature>
<evidence type="ECO:0000256" key="1">
    <source>
        <dbReference type="SAM" id="MobiDB-lite"/>
    </source>
</evidence>
<protein>
    <submittedName>
        <fullName evidence="2">Uncharacterized protein</fullName>
    </submittedName>
</protein>
<evidence type="ECO:0000313" key="2">
    <source>
        <dbReference type="EMBL" id="KAJ0984138.1"/>
    </source>
</evidence>
<feature type="region of interest" description="Disordered" evidence="1">
    <location>
        <begin position="49"/>
        <end position="77"/>
    </location>
</feature>